<evidence type="ECO:0000256" key="2">
    <source>
        <dbReference type="ARBA" id="ARBA00022801"/>
    </source>
</evidence>
<keyword evidence="3 9" id="KW-0347">Helicase</keyword>
<keyword evidence="4 9" id="KW-0067">ATP-binding</keyword>
<dbReference type="GO" id="GO:0003677">
    <property type="term" value="F:DNA binding"/>
    <property type="evidence" value="ECO:0007669"/>
    <property type="project" value="InterPro"/>
</dbReference>
<dbReference type="GO" id="GO:0000725">
    <property type="term" value="P:recombinational repair"/>
    <property type="evidence" value="ECO:0007669"/>
    <property type="project" value="TreeGrafter"/>
</dbReference>
<reference evidence="11 12" key="1">
    <citation type="submission" date="2021-01" db="EMBL/GenBank/DDBJ databases">
        <title>Whole genome shotgun sequence of Planotetraspora phitsanulokensis NBRC 104273.</title>
        <authorList>
            <person name="Komaki H."/>
            <person name="Tamura T."/>
        </authorList>
    </citation>
    <scope>NUCLEOTIDE SEQUENCE [LARGE SCALE GENOMIC DNA]</scope>
    <source>
        <strain evidence="11 12">NBRC 104273</strain>
    </source>
</reference>
<dbReference type="RefSeq" id="WP_204075888.1">
    <property type="nucleotide sequence ID" value="NZ_BAABHI010000026.1"/>
</dbReference>
<gene>
    <name evidence="11" type="ORF">Pph01_53490</name>
</gene>
<dbReference type="PROSITE" id="PS51198">
    <property type="entry name" value="UVRD_HELICASE_ATP_BIND"/>
    <property type="match status" value="1"/>
</dbReference>
<dbReference type="InterPro" id="IPR027417">
    <property type="entry name" value="P-loop_NTPase"/>
</dbReference>
<keyword evidence="2 9" id="KW-0378">Hydrolase</keyword>
<comment type="caution">
    <text evidence="11">The sequence shown here is derived from an EMBL/GenBank/DDBJ whole genome shotgun (WGS) entry which is preliminary data.</text>
</comment>
<dbReference type="InterPro" id="IPR014016">
    <property type="entry name" value="UvrD-like_ATP-bd"/>
</dbReference>
<dbReference type="Pfam" id="PF13361">
    <property type="entry name" value="UvrD_C"/>
    <property type="match status" value="1"/>
</dbReference>
<evidence type="ECO:0000313" key="11">
    <source>
        <dbReference type="EMBL" id="GII40346.1"/>
    </source>
</evidence>
<feature type="domain" description="UvrD-like helicase ATP-binding" evidence="10">
    <location>
        <begin position="8"/>
        <end position="280"/>
    </location>
</feature>
<sequence>MRILPPVQPTAEQLKILADNKAGFTLIKGAAGSGKTTTALLRLRQLCESWLARRERLDLTAPVRVLVLTYNRTLEGYITELARQQIAGRTGLQLEVMTLSKWAIGLMGGTDVLDRKDSEKLLRPYLRNVRGDENFLLEEIDYLLGRFEPNDLGSYLTARRDGRGITPRIETPTKRQLLDEVIAPYTQDKLRLDVLDWNDVAVAAKMIQDVPPWDVVILDEAQDFSANQVRAVLAHLSDPFSVTFVMDAVQRIYPRYFAWKEVGITRFENIYTLKRNYRNTKQIAAFARPLVEGLPAENDGAIPDFDACTKDGPLPLVVSGKYSDQIDYILNRLLGTVDFGNESVAFLQTRGYGWFDALRARLRSGGLPFAELTRASRWPTGAESIALCTMHSAKGLEFDHVVMPGLNAEVTPHGNDEGDVQLDNLRRLIAMGVGRARKSVIIGYKPSDPSRVLGLLKPETYELVTL</sequence>
<evidence type="ECO:0000256" key="4">
    <source>
        <dbReference type="ARBA" id="ARBA00022840"/>
    </source>
</evidence>
<evidence type="ECO:0000256" key="9">
    <source>
        <dbReference type="PROSITE-ProRule" id="PRU00560"/>
    </source>
</evidence>
<dbReference type="GO" id="GO:0005524">
    <property type="term" value="F:ATP binding"/>
    <property type="evidence" value="ECO:0007669"/>
    <property type="project" value="UniProtKB-UniRule"/>
</dbReference>
<dbReference type="Pfam" id="PF13245">
    <property type="entry name" value="AAA_19"/>
    <property type="match status" value="1"/>
</dbReference>
<dbReference type="SUPFAM" id="SSF52540">
    <property type="entry name" value="P-loop containing nucleoside triphosphate hydrolases"/>
    <property type="match status" value="1"/>
</dbReference>
<dbReference type="InterPro" id="IPR014017">
    <property type="entry name" value="DNA_helicase_UvrD-like_C"/>
</dbReference>
<dbReference type="AlphaFoldDB" id="A0A8J3U950"/>
<keyword evidence="12" id="KW-1185">Reference proteome</keyword>
<evidence type="ECO:0000256" key="7">
    <source>
        <dbReference type="ARBA" id="ARBA00034808"/>
    </source>
</evidence>
<organism evidence="11 12">
    <name type="scientific">Planotetraspora phitsanulokensis</name>
    <dbReference type="NCBI Taxonomy" id="575192"/>
    <lineage>
        <taxon>Bacteria</taxon>
        <taxon>Bacillati</taxon>
        <taxon>Actinomycetota</taxon>
        <taxon>Actinomycetes</taxon>
        <taxon>Streptosporangiales</taxon>
        <taxon>Streptosporangiaceae</taxon>
        <taxon>Planotetraspora</taxon>
    </lineage>
</organism>
<dbReference type="PANTHER" id="PTHR11070:SF45">
    <property type="entry name" value="DNA 3'-5' HELICASE"/>
    <property type="match status" value="1"/>
</dbReference>
<evidence type="ECO:0000256" key="1">
    <source>
        <dbReference type="ARBA" id="ARBA00022741"/>
    </source>
</evidence>
<comment type="catalytic activity">
    <reaction evidence="6">
        <text>Couples ATP hydrolysis with the unwinding of duplex DNA by translocating in the 3'-5' direction.</text>
        <dbReference type="EC" id="5.6.2.4"/>
    </reaction>
</comment>
<dbReference type="GO" id="GO:0005829">
    <property type="term" value="C:cytosol"/>
    <property type="evidence" value="ECO:0007669"/>
    <property type="project" value="TreeGrafter"/>
</dbReference>
<dbReference type="GO" id="GO:0016787">
    <property type="term" value="F:hydrolase activity"/>
    <property type="evidence" value="ECO:0007669"/>
    <property type="project" value="UniProtKB-UniRule"/>
</dbReference>
<comment type="catalytic activity">
    <reaction evidence="8">
        <text>ATP + H2O = ADP + phosphate + H(+)</text>
        <dbReference type="Rhea" id="RHEA:13065"/>
        <dbReference type="ChEBI" id="CHEBI:15377"/>
        <dbReference type="ChEBI" id="CHEBI:15378"/>
        <dbReference type="ChEBI" id="CHEBI:30616"/>
        <dbReference type="ChEBI" id="CHEBI:43474"/>
        <dbReference type="ChEBI" id="CHEBI:456216"/>
        <dbReference type="EC" id="5.6.2.4"/>
    </reaction>
</comment>
<dbReference type="Proteomes" id="UP000622547">
    <property type="component" value="Unassembled WGS sequence"/>
</dbReference>
<protein>
    <recommendedName>
        <fullName evidence="7">DNA 3'-5' helicase</fullName>
        <ecNumber evidence="7">5.6.2.4</ecNumber>
    </recommendedName>
</protein>
<accession>A0A8J3U950</accession>
<evidence type="ECO:0000256" key="8">
    <source>
        <dbReference type="ARBA" id="ARBA00048988"/>
    </source>
</evidence>
<dbReference type="InterPro" id="IPR000212">
    <property type="entry name" value="DNA_helicase_UvrD/REP"/>
</dbReference>
<name>A0A8J3U950_9ACTN</name>
<evidence type="ECO:0000256" key="3">
    <source>
        <dbReference type="ARBA" id="ARBA00022806"/>
    </source>
</evidence>
<dbReference type="EC" id="5.6.2.4" evidence="7"/>
<keyword evidence="1 9" id="KW-0547">Nucleotide-binding</keyword>
<proteinExistence type="predicted"/>
<keyword evidence="5" id="KW-0413">Isomerase</keyword>
<dbReference type="EMBL" id="BOOP01000025">
    <property type="protein sequence ID" value="GII40346.1"/>
    <property type="molecule type" value="Genomic_DNA"/>
</dbReference>
<dbReference type="GO" id="GO:0043138">
    <property type="term" value="F:3'-5' DNA helicase activity"/>
    <property type="evidence" value="ECO:0007669"/>
    <property type="project" value="UniProtKB-EC"/>
</dbReference>
<evidence type="ECO:0000256" key="6">
    <source>
        <dbReference type="ARBA" id="ARBA00034617"/>
    </source>
</evidence>
<evidence type="ECO:0000313" key="12">
    <source>
        <dbReference type="Proteomes" id="UP000622547"/>
    </source>
</evidence>
<dbReference type="Gene3D" id="3.40.50.300">
    <property type="entry name" value="P-loop containing nucleotide triphosphate hydrolases"/>
    <property type="match status" value="2"/>
</dbReference>
<feature type="binding site" evidence="9">
    <location>
        <begin position="29"/>
        <end position="36"/>
    </location>
    <ligand>
        <name>ATP</name>
        <dbReference type="ChEBI" id="CHEBI:30616"/>
    </ligand>
</feature>
<evidence type="ECO:0000259" key="10">
    <source>
        <dbReference type="PROSITE" id="PS51198"/>
    </source>
</evidence>
<dbReference type="PANTHER" id="PTHR11070">
    <property type="entry name" value="UVRD / RECB / PCRA DNA HELICASE FAMILY MEMBER"/>
    <property type="match status" value="1"/>
</dbReference>
<evidence type="ECO:0000256" key="5">
    <source>
        <dbReference type="ARBA" id="ARBA00023235"/>
    </source>
</evidence>